<organism evidence="2 3">
    <name type="scientific">Alkalibaculum bacchi</name>
    <dbReference type="NCBI Taxonomy" id="645887"/>
    <lineage>
        <taxon>Bacteria</taxon>
        <taxon>Bacillati</taxon>
        <taxon>Bacillota</taxon>
        <taxon>Clostridia</taxon>
        <taxon>Eubacteriales</taxon>
        <taxon>Eubacteriaceae</taxon>
        <taxon>Alkalibaculum</taxon>
    </lineage>
</organism>
<dbReference type="RefSeq" id="WP_170128156.1">
    <property type="nucleotide sequence ID" value="NZ_QNRX01000003.1"/>
</dbReference>
<protein>
    <submittedName>
        <fullName evidence="2">Putative membrane protein (TIGR04086 family)</fullName>
    </submittedName>
</protein>
<dbReference type="EMBL" id="QNRX01000003">
    <property type="protein sequence ID" value="RBP68348.1"/>
    <property type="molecule type" value="Genomic_DNA"/>
</dbReference>
<comment type="caution">
    <text evidence="2">The sequence shown here is derived from an EMBL/GenBank/DDBJ whole genome shotgun (WGS) entry which is preliminary data.</text>
</comment>
<dbReference type="InterPro" id="IPR023804">
    <property type="entry name" value="DUF3792_TM"/>
</dbReference>
<reference evidence="2 3" key="1">
    <citation type="submission" date="2018-06" db="EMBL/GenBank/DDBJ databases">
        <title>Genomic Encyclopedia of Type Strains, Phase IV (KMG-IV): sequencing the most valuable type-strain genomes for metagenomic binning, comparative biology and taxonomic classification.</title>
        <authorList>
            <person name="Goeker M."/>
        </authorList>
    </citation>
    <scope>NUCLEOTIDE SEQUENCE [LARGE SCALE GENOMIC DNA]</scope>
    <source>
        <strain evidence="2 3">DSM 22112</strain>
    </source>
</reference>
<gene>
    <name evidence="2" type="ORF">DES36_103110</name>
</gene>
<keyword evidence="3" id="KW-1185">Reference proteome</keyword>
<feature type="transmembrane region" description="Helical" evidence="1">
    <location>
        <begin position="78"/>
        <end position="98"/>
    </location>
</feature>
<keyword evidence="1" id="KW-0472">Membrane</keyword>
<evidence type="ECO:0000256" key="1">
    <source>
        <dbReference type="SAM" id="Phobius"/>
    </source>
</evidence>
<keyword evidence="1" id="KW-1133">Transmembrane helix</keyword>
<evidence type="ECO:0000313" key="3">
    <source>
        <dbReference type="Proteomes" id="UP000253490"/>
    </source>
</evidence>
<proteinExistence type="predicted"/>
<dbReference type="Pfam" id="PF12670">
    <property type="entry name" value="DUF3792"/>
    <property type="match status" value="1"/>
</dbReference>
<dbReference type="Proteomes" id="UP000253490">
    <property type="component" value="Unassembled WGS sequence"/>
</dbReference>
<dbReference type="AlphaFoldDB" id="A0A366IEK7"/>
<feature type="transmembrane region" description="Helical" evidence="1">
    <location>
        <begin position="20"/>
        <end position="40"/>
    </location>
</feature>
<evidence type="ECO:0000313" key="2">
    <source>
        <dbReference type="EMBL" id="RBP68348.1"/>
    </source>
</evidence>
<accession>A0A366IEK7</accession>
<sequence>MKENSQVDNEFLKLYLKGLLRSIGLALILIVIMTTVFFFVDLNNNLVNPFEFVILLLSVLYASIYVSRRMKSKGWLHGIIMGTIYFAIIFAVNLGTAADGFQIMSILPKWIFFGSTGFIGGCIGVNIR</sequence>
<keyword evidence="1" id="KW-0812">Transmembrane</keyword>
<feature type="transmembrane region" description="Helical" evidence="1">
    <location>
        <begin position="110"/>
        <end position="127"/>
    </location>
</feature>
<dbReference type="NCBIfam" id="TIGR04086">
    <property type="entry name" value="TIGR04086_membr"/>
    <property type="match status" value="1"/>
</dbReference>
<name>A0A366IEK7_9FIRM</name>
<feature type="transmembrane region" description="Helical" evidence="1">
    <location>
        <begin position="46"/>
        <end position="66"/>
    </location>
</feature>